<dbReference type="EMBL" id="NGMM01000001">
    <property type="protein sequence ID" value="OTP18265.1"/>
    <property type="molecule type" value="Genomic_DNA"/>
</dbReference>
<dbReference type="Proteomes" id="UP000195141">
    <property type="component" value="Chromosome"/>
</dbReference>
<sequence>MAEYEKDFMLRQAKQMADLLGSFMDKESIAENFIVDDEQSQKLKEATHKQLVEQLSAQTSGRKREKERSLIKRRLVK</sequence>
<evidence type="ECO:0000313" key="2">
    <source>
        <dbReference type="EMBL" id="OTP18265.1"/>
    </source>
</evidence>
<dbReference type="EMBL" id="CP147247">
    <property type="protein sequence ID" value="WYJ88308.1"/>
    <property type="molecule type" value="Genomic_DNA"/>
</dbReference>
<feature type="region of interest" description="Disordered" evidence="1">
    <location>
        <begin position="54"/>
        <end position="77"/>
    </location>
</feature>
<name>A0A242KAR4_9ENTE</name>
<evidence type="ECO:0000313" key="4">
    <source>
        <dbReference type="Proteomes" id="UP000195141"/>
    </source>
</evidence>
<reference evidence="2" key="1">
    <citation type="submission" date="2017-05" db="EMBL/GenBank/DDBJ databases">
        <title>The Genome Sequence of Enterococcus sp. 9E7_DIV0242.</title>
        <authorList>
            <consortium name="The Broad Institute Genomics Platform"/>
            <consortium name="The Broad Institute Genomic Center for Infectious Diseases"/>
            <person name="Earl A."/>
            <person name="Manson A."/>
            <person name="Schwartman J."/>
            <person name="Gilmore M."/>
            <person name="Abouelleil A."/>
            <person name="Cao P."/>
            <person name="Chapman S."/>
            <person name="Cusick C."/>
            <person name="Shea T."/>
            <person name="Young S."/>
            <person name="Neafsey D."/>
            <person name="Nusbaum C."/>
            <person name="Birren B."/>
        </authorList>
    </citation>
    <scope>NUCLEOTIDE SEQUENCE [LARGE SCALE GENOMIC DNA]</scope>
    <source>
        <strain evidence="2">9E7_DIV0242</strain>
    </source>
</reference>
<proteinExistence type="predicted"/>
<dbReference type="RefSeq" id="WP_086347275.1">
    <property type="nucleotide sequence ID" value="NZ_CP147247.1"/>
</dbReference>
<dbReference type="AlphaFoldDB" id="A0A242KAR4"/>
<dbReference type="OrthoDB" id="2194991at2"/>
<evidence type="ECO:0000256" key="1">
    <source>
        <dbReference type="SAM" id="MobiDB-lite"/>
    </source>
</evidence>
<evidence type="ECO:0000313" key="3">
    <source>
        <dbReference type="EMBL" id="WYJ88308.1"/>
    </source>
</evidence>
<keyword evidence="4" id="KW-1185">Reference proteome</keyword>
<protein>
    <submittedName>
        <fullName evidence="2">Uncharacterized protein</fullName>
    </submittedName>
</protein>
<accession>A0A242KAR4</accession>
<reference evidence="3" key="2">
    <citation type="submission" date="2017-05" db="EMBL/GenBank/DDBJ databases">
        <authorList>
            <consortium name="The Broad Institute Genomics Platform"/>
            <consortium name="The Broad Institute Genomic Center for Infectious Diseases"/>
            <person name="Earl A."/>
            <person name="Manson A."/>
            <person name="Schwartman J."/>
            <person name="Gilmore M."/>
            <person name="Abouelleil A."/>
            <person name="Cao P."/>
            <person name="Chapman S."/>
            <person name="Cusick C."/>
            <person name="Shea T."/>
            <person name="Young S."/>
            <person name="Neafsey D."/>
            <person name="Nusbaum C."/>
            <person name="Birren B."/>
        </authorList>
    </citation>
    <scope>NUCLEOTIDE SEQUENCE</scope>
    <source>
        <strain evidence="3">9E7_DIV0242</strain>
    </source>
</reference>
<gene>
    <name evidence="3" type="ORF">A5888_000027</name>
    <name evidence="2" type="ORF">A5888_000079</name>
</gene>
<organism evidence="2">
    <name type="scientific">Candidatus Enterococcus clewellii</name>
    <dbReference type="NCBI Taxonomy" id="1834193"/>
    <lineage>
        <taxon>Bacteria</taxon>
        <taxon>Bacillati</taxon>
        <taxon>Bacillota</taxon>
        <taxon>Bacilli</taxon>
        <taxon>Lactobacillales</taxon>
        <taxon>Enterococcaceae</taxon>
        <taxon>Enterococcus</taxon>
    </lineage>
</organism>
<reference evidence="3" key="3">
    <citation type="submission" date="2024-03" db="EMBL/GenBank/DDBJ databases">
        <title>The Genome Sequence of Enterococcus sp. DIV0242b.</title>
        <authorList>
            <consortium name="The Broad Institute Genomics Platform"/>
            <consortium name="The Broad Institute Microbial Omics Core"/>
            <consortium name="The Broad Institute Genomic Center for Infectious Diseases"/>
            <person name="Earl A."/>
            <person name="Manson A."/>
            <person name="Gilmore M."/>
            <person name="Schwartman J."/>
            <person name="Shea T."/>
            <person name="Abouelleil A."/>
            <person name="Cao P."/>
            <person name="Chapman S."/>
            <person name="Cusick C."/>
            <person name="Young S."/>
            <person name="Neafsey D."/>
            <person name="Nusbaum C."/>
            <person name="Birren B."/>
        </authorList>
    </citation>
    <scope>NUCLEOTIDE SEQUENCE</scope>
    <source>
        <strain evidence="3">9E7_DIV0242</strain>
    </source>
</reference>